<accession>A0AAV3S1J1</accession>
<dbReference type="AlphaFoldDB" id="A0AAV3S1J1"/>
<feature type="region of interest" description="Disordered" evidence="1">
    <location>
        <begin position="29"/>
        <end position="75"/>
    </location>
</feature>
<evidence type="ECO:0000313" key="3">
    <source>
        <dbReference type="Proteomes" id="UP001454036"/>
    </source>
</evidence>
<feature type="compositionally biased region" description="Low complexity" evidence="1">
    <location>
        <begin position="54"/>
        <end position="66"/>
    </location>
</feature>
<proteinExistence type="predicted"/>
<keyword evidence="3" id="KW-1185">Reference proteome</keyword>
<dbReference type="EMBL" id="BAABME010014275">
    <property type="protein sequence ID" value="GAA0187030.1"/>
    <property type="molecule type" value="Genomic_DNA"/>
</dbReference>
<evidence type="ECO:0000313" key="2">
    <source>
        <dbReference type="EMBL" id="GAA0187030.1"/>
    </source>
</evidence>
<reference evidence="2 3" key="1">
    <citation type="submission" date="2024-01" db="EMBL/GenBank/DDBJ databases">
        <title>The complete chloroplast genome sequence of Lithospermum erythrorhizon: insights into the phylogenetic relationship among Boraginaceae species and the maternal lineages of purple gromwells.</title>
        <authorList>
            <person name="Okada T."/>
            <person name="Watanabe K."/>
        </authorList>
    </citation>
    <scope>NUCLEOTIDE SEQUENCE [LARGE SCALE GENOMIC DNA]</scope>
</reference>
<name>A0AAV3S1J1_LITER</name>
<gene>
    <name evidence="2" type="ORF">LIER_34318</name>
</gene>
<sequence length="94" mass="10381">MMMSLFSSFDVLCAETFGQKVSLPWGSPEEDKKQQLVKDTKFVSSPSNDHVGINKGKNGISSSDGKISGGRKQRRPRFAVELDGVHCFESIVPY</sequence>
<evidence type="ECO:0000256" key="1">
    <source>
        <dbReference type="SAM" id="MobiDB-lite"/>
    </source>
</evidence>
<comment type="caution">
    <text evidence="2">The sequence shown here is derived from an EMBL/GenBank/DDBJ whole genome shotgun (WGS) entry which is preliminary data.</text>
</comment>
<feature type="compositionally biased region" description="Basic and acidic residues" evidence="1">
    <location>
        <begin position="29"/>
        <end position="41"/>
    </location>
</feature>
<dbReference type="Proteomes" id="UP001454036">
    <property type="component" value="Unassembled WGS sequence"/>
</dbReference>
<organism evidence="2 3">
    <name type="scientific">Lithospermum erythrorhizon</name>
    <name type="common">Purple gromwell</name>
    <name type="synonym">Lithospermum officinale var. erythrorhizon</name>
    <dbReference type="NCBI Taxonomy" id="34254"/>
    <lineage>
        <taxon>Eukaryota</taxon>
        <taxon>Viridiplantae</taxon>
        <taxon>Streptophyta</taxon>
        <taxon>Embryophyta</taxon>
        <taxon>Tracheophyta</taxon>
        <taxon>Spermatophyta</taxon>
        <taxon>Magnoliopsida</taxon>
        <taxon>eudicotyledons</taxon>
        <taxon>Gunneridae</taxon>
        <taxon>Pentapetalae</taxon>
        <taxon>asterids</taxon>
        <taxon>lamiids</taxon>
        <taxon>Boraginales</taxon>
        <taxon>Boraginaceae</taxon>
        <taxon>Boraginoideae</taxon>
        <taxon>Lithospermeae</taxon>
        <taxon>Lithospermum</taxon>
    </lineage>
</organism>
<dbReference type="PANTHER" id="PTHR33641:SF16">
    <property type="entry name" value="AVR9_CF-9 RAPIDLY ELICITED PROTEIN"/>
    <property type="match status" value="1"/>
</dbReference>
<protein>
    <submittedName>
        <fullName evidence="2">Uncharacterized protein</fullName>
    </submittedName>
</protein>
<dbReference type="PANTHER" id="PTHR33641">
    <property type="entry name" value="OS06G0133500 PROTEIN"/>
    <property type="match status" value="1"/>
</dbReference>